<evidence type="ECO:0000256" key="10">
    <source>
        <dbReference type="ARBA" id="ARBA00023203"/>
    </source>
</evidence>
<keyword evidence="8" id="KW-0965">Cell junction</keyword>
<protein>
    <recommendedName>
        <fullName evidence="14">Dixin</fullName>
    </recommendedName>
    <alternativeName>
        <fullName evidence="15">Coiled-coil protein DIX1</fullName>
    </alternativeName>
    <alternativeName>
        <fullName evidence="16">DIX domain-containing protein 1</fullName>
    </alternativeName>
</protein>
<dbReference type="InterPro" id="IPR001715">
    <property type="entry name" value="CH_dom"/>
</dbReference>
<evidence type="ECO:0000256" key="8">
    <source>
        <dbReference type="ARBA" id="ARBA00022949"/>
    </source>
</evidence>
<dbReference type="Gene3D" id="1.10.418.10">
    <property type="entry name" value="Calponin-like domain"/>
    <property type="match status" value="1"/>
</dbReference>
<dbReference type="InterPro" id="IPR036872">
    <property type="entry name" value="CH_dom_sf"/>
</dbReference>
<accession>A0AAV9RC00</accession>
<evidence type="ECO:0000256" key="6">
    <source>
        <dbReference type="ARBA" id="ARBA00022687"/>
    </source>
</evidence>
<dbReference type="GO" id="GO:0005925">
    <property type="term" value="C:focal adhesion"/>
    <property type="evidence" value="ECO:0007669"/>
    <property type="project" value="UniProtKB-SubCell"/>
</dbReference>
<proteinExistence type="inferred from homology"/>
<dbReference type="SUPFAM" id="SSF54236">
    <property type="entry name" value="Ubiquitin-like"/>
    <property type="match status" value="1"/>
</dbReference>
<keyword evidence="23" id="KW-1185">Reference proteome</keyword>
<feature type="compositionally biased region" description="Polar residues" evidence="19">
    <location>
        <begin position="2647"/>
        <end position="2664"/>
    </location>
</feature>
<dbReference type="GO" id="GO:0001725">
    <property type="term" value="C:stress fiber"/>
    <property type="evidence" value="ECO:0007669"/>
    <property type="project" value="UniProtKB-SubCell"/>
</dbReference>
<dbReference type="Gene3D" id="2.40.240.130">
    <property type="match status" value="1"/>
</dbReference>
<evidence type="ECO:0000313" key="23">
    <source>
        <dbReference type="Proteomes" id="UP001311232"/>
    </source>
</evidence>
<dbReference type="PANTHER" id="PTHR33487:SF1">
    <property type="entry name" value="CILIA- AND FLAGELLA-ASSOCIATED PROTEIN 54"/>
    <property type="match status" value="1"/>
</dbReference>
<evidence type="ECO:0000256" key="7">
    <source>
        <dbReference type="ARBA" id="ARBA00022843"/>
    </source>
</evidence>
<sequence length="2955" mass="332106">MKQVSSTTSRDPSSHARGIKILVDIRKKYKHRLPEKFYQEHMLQVADILCGLKLYQLALWHGYSLYLLQLSSVQITDVTDVDHFMACFFPEGFDLEQGTFAMKTRAMLGCATCIFEEEKKCSIFSQKGLCKLLKVLKFIRIMMQAFQQHEHLSWQIYNGSLSIYNICRYLMTMNCSSQALEYLLWASISLETSIPLMTARYLPLIAALYCSVCQCYYDNQNEMQAEEFAKRALGKINELAKLEEQTDVTNRETQKAHREASVKLAVLVFKRAVFDSRRRPKIMLRGKTKSTLKDIPNAPWPRTPTEQMLMGQFDCTAGQFLGILEALWDSSTRPLQMKMPDDAELLEVVLELLSAGMSILSGVTSTSDQRCDDHQCLSPNILTSASTLMDLVIKGENKVPFVSAVRFIKLLFKFKQPEAFSELTKEMLRYLSGVEGQPFRRAERELTLFHSFNKLLFSQGDHPKEDKKDDKQRFSSIMSDELIGLTDALRVSVCGSEPELHPDPDLVYDTLVFLWRKLKMIMQIHYLEAPESMHDQQKMDCYDSWLWCLSVLCEVALACELASVDCIMTAEMICMLGRQPERAADCINQTQGSACGGYDDGKLRSFSPLKKSNTKLLKKVCEVTKKGLEALSKGVSALIPQDHSAITDTAYMQKFMSLHPLNAPSTPSEEQHGTDENIVKVEEEKESENEGCQETESKSLFMLAKDLHLELDIIYHKASVKLLLLNEVTESDLLDRIKRNKVSKAHLMIQKASVEHSRGGANESSKIKYLLEEASILIEKAELEERKVYMATVKNLAQKKNKAGPGENSPPPPILISRTDHSLSFAPAAYDWEKQVSWYQLCGRAVQGVNRKVRLSDCSIPGTGNMVPVVSGECLLTVEGLQSNQKYVFAVAAYDSQGKLLGNAIGDTTLPVLACMPAPLLSTWAHLAQVAFQTEQYTIAKRACKKLWSHYTDPQRLSNSKHNIFASIGLHKETLQHSSPHLCQMFLTSIFTETEINIQQASLHWDSFSDSGPFIWEQEARLAECERMLLAMDLAIYLNDGETALRAVVTCYRLLAPLIYHQITCFSVVQVLRKCLVVLEENSSFLKQRWTGSSSESLLHIVACITYYVSKVLRVFRKYQSAAAVLDCGRNLLQEVFDAHFKDKAVAQAAADGQRKISHQIKALHVKSINSILSEAELNIDNENVLVTIEDPTVQYHLFSSCTLQDTYDNVMKVRRKKYFLEFAALLLQRTMEESSPDVVLDWGQSILQVLSRRDEILALSTKHLQENGKSKRGSSPLATKKSETPQQNVPTHEDIRRRLRRKLPHCMLQNLRTNREMRIVENLLGMMSSVVQRHKKLLHLRNLIAEERPWRSLINYCMAMAHLAQFYQGLELMQGGQLEQRYSQLDSWWFSLAFTGVIMKKDSLPSTNNKEELKRDSSLMDEIMAPNNDRIQEEAVRNDVSVTKEFLDEREGSFQGVEHHTESQISGSDLLLDSVKNAALYLRRAMVLAHRGNHWTTLQYLCQTLWDQNHKLTTMIQTVALREISPPAVRADQLPAIFTPLLVLATDLMLDMLDKLEVWSLYDLDSTADELESRLHFSAPLDNCFLVDLRWVRTLVLHTLEQLHDCGKWETLAHFALLYNSYTRERYALTIVPLLINSQIQLLDRISSFGGPAVPQPHHVKTKNITGKEITNRSYAGCQLLSGWTWYPAQKQPFHKKAAQAKSLPEDALSLKVSEMQLSMSLVRVPLDTEDTLSCYREALGKRPHCLLVLQHSRSLLAQLLAGTQPCFAAQLPHCQDRGLSHSTTQVNLCEEDFSSPNAIYCLPISPNSIPTVASAYSNSIKYLQDNGHDSLKILALHEMGNLHFYAGNISAAHSCWSEAVDCAFQSSHVIQKWDGVSSESRSLQNTVKQAGIWGCLQGAVLTAKIAQFVLISDISERTKCCLLSAHFFKCVLCCSMAHPRSDLQYASHTFGDELFPGIDLFSEPHRLQVGTTVTSLHFVCHWLFTTGYYITLLPILALYLHLVGPVCRDVQRTAEARILKVRALTDMCMFTEAIREVVQLTQGADIILPAGHYITKANLQPLRTFCSNRSLPDNVEALEDLVNCDLTLEVCTLYGPTLCSRFNLARIQLILAITKSERGSPVSDSEECCGNTESREVDIEHEEQEMLETEGSSPKAEKPKVVTLSNKKEKLSPERIKFLLLEGASTLLSSAMQQVTSHICSEAENLELSMEFNLLKANLCLQQGNFALSSEIAVSCLVLLQTSPVIVRQSPPGSKQDAKECSESNILHGDDPRAVEACERIGVLLWLRCRLNLVHSLAANISGSATLFPGKNVNKEIARLIQEGLDECVQWGDQDIQALLMVEAAELEAQRGRVDESMAMLQKAVNLLSGQICMPPGSVLTLARATLLLSDLGKVQSKTLLQLTQKLLEKQMIASLSRGSLLDEVLHGGYNEQQLAAYVSWVNSQLKRKPGLQPIADLRRDLQDGVVLVQLIEIVAGEVLQGVCLHPLNKEESRKNVEEVLQFISSRNIRMPHISAKDIIDGNLKSIMRIILALAAHFKPSASQRAASGSGRSLTRGNTNHNPLSTVALAQGAAAALASARLDASLPTRFAHINSWGLDGERSVRVRALVQQYERGVTDEQENPHLSSSVGPPPSPRSQPSSTSDRQPYDSQQQEQDGSVESSNVVVQMALEDSLSETLEKEVLETRKMVSALQALLLHGSFPEDEQDVSLTLEPVNAEQQLVVTRSRLDQSMEEVAELKRELLLCKQEIRNLQAVKEAQQQRLCAQEASILQMKQELLRASITKDELNNQKAELKWKLEECSRLWGECKKDVGQKDRLLQQLKHKLEESQKLQGRGKSPRRKGQPTDLDSWTSLQNCQSYNGSPSSTKILYFTGKSSTPSMINIPKRLGEVTLKDVKAAVDREGNYRYHFKALDPEFGTVKEEVFLDGAIVPGWEGKIVAWLEEDHGEERPL</sequence>
<dbReference type="GO" id="GO:0016055">
    <property type="term" value="P:Wnt signaling pathway"/>
    <property type="evidence" value="ECO:0007669"/>
    <property type="project" value="UniProtKB-KW"/>
</dbReference>
<comment type="subcellular location">
    <subcellularLocation>
        <location evidence="1">Cell junction</location>
        <location evidence="1">Focal adhesion</location>
    </subcellularLocation>
    <subcellularLocation>
        <location evidence="2">Cytoplasm</location>
        <location evidence="2">Cytoskeleton</location>
        <location evidence="2">Stress fiber</location>
    </subcellularLocation>
</comment>
<keyword evidence="7" id="KW-0832">Ubl conjugation</keyword>
<keyword evidence="9 18" id="KW-0175">Coiled coil</keyword>
<keyword evidence="10" id="KW-0009">Actin-binding</keyword>
<evidence type="ECO:0000256" key="13">
    <source>
        <dbReference type="ARBA" id="ARBA00060765"/>
    </source>
</evidence>
<dbReference type="SMART" id="SM00033">
    <property type="entry name" value="CH"/>
    <property type="match status" value="1"/>
</dbReference>
<feature type="domain" description="DIX" evidence="21">
    <location>
        <begin position="2867"/>
        <end position="2949"/>
    </location>
</feature>
<feature type="region of interest" description="Disordered" evidence="19">
    <location>
        <begin position="1263"/>
        <end position="1294"/>
    </location>
</feature>
<dbReference type="InterPro" id="IPR001158">
    <property type="entry name" value="DIX"/>
</dbReference>
<keyword evidence="4" id="KW-0963">Cytoplasm</keyword>
<evidence type="ECO:0000256" key="14">
    <source>
        <dbReference type="ARBA" id="ARBA00068877"/>
    </source>
</evidence>
<dbReference type="Pfam" id="PF14858">
    <property type="entry name" value="CFAP54_N"/>
    <property type="match status" value="1"/>
</dbReference>
<name>A0AAV9RC00_9TELE</name>
<feature type="region of interest" description="Disordered" evidence="19">
    <location>
        <begin position="2831"/>
        <end position="2853"/>
    </location>
</feature>
<dbReference type="SMART" id="SM00021">
    <property type="entry name" value="DAX"/>
    <property type="match status" value="1"/>
</dbReference>
<comment type="caution">
    <text evidence="22">The sequence shown here is derived from an EMBL/GenBank/DDBJ whole genome shotgun (WGS) entry which is preliminary data.</text>
</comment>
<dbReference type="GO" id="GO:0003779">
    <property type="term" value="F:actin binding"/>
    <property type="evidence" value="ECO:0007669"/>
    <property type="project" value="UniProtKB-KW"/>
</dbReference>
<dbReference type="PANTHER" id="PTHR33487">
    <property type="entry name" value="CILIA- AND FLAGELLA-ASSOCIATED PROTEIN 54"/>
    <property type="match status" value="1"/>
</dbReference>
<reference evidence="22 23" key="1">
    <citation type="submission" date="2021-06" db="EMBL/GenBank/DDBJ databases">
        <authorList>
            <person name="Palmer J.M."/>
        </authorList>
    </citation>
    <scope>NUCLEOTIDE SEQUENCE [LARGE SCALE GENOMIC DNA]</scope>
    <source>
        <strain evidence="22 23">MEX-2019</strain>
        <tissue evidence="22">Muscle</tissue>
    </source>
</reference>
<organism evidence="22 23">
    <name type="scientific">Crenichthys baileyi</name>
    <name type="common">White River springfish</name>
    <dbReference type="NCBI Taxonomy" id="28760"/>
    <lineage>
        <taxon>Eukaryota</taxon>
        <taxon>Metazoa</taxon>
        <taxon>Chordata</taxon>
        <taxon>Craniata</taxon>
        <taxon>Vertebrata</taxon>
        <taxon>Euteleostomi</taxon>
        <taxon>Actinopterygii</taxon>
        <taxon>Neopterygii</taxon>
        <taxon>Teleostei</taxon>
        <taxon>Neoteleostei</taxon>
        <taxon>Acanthomorphata</taxon>
        <taxon>Ovalentaria</taxon>
        <taxon>Atherinomorphae</taxon>
        <taxon>Cyprinodontiformes</taxon>
        <taxon>Goodeidae</taxon>
        <taxon>Crenichthys</taxon>
    </lineage>
</organism>
<dbReference type="GO" id="GO:0060271">
    <property type="term" value="P:cilium assembly"/>
    <property type="evidence" value="ECO:0007669"/>
    <property type="project" value="TreeGrafter"/>
</dbReference>
<dbReference type="Pfam" id="PF00778">
    <property type="entry name" value="DIX"/>
    <property type="match status" value="1"/>
</dbReference>
<dbReference type="InterPro" id="IPR029071">
    <property type="entry name" value="Ubiquitin-like_domsf"/>
</dbReference>
<evidence type="ECO:0000256" key="19">
    <source>
        <dbReference type="SAM" id="MobiDB-lite"/>
    </source>
</evidence>
<dbReference type="EMBL" id="JAHHUM010002058">
    <property type="protein sequence ID" value="KAK5606648.1"/>
    <property type="molecule type" value="Genomic_DNA"/>
</dbReference>
<gene>
    <name evidence="22" type="ORF">CRENBAI_017698</name>
</gene>
<evidence type="ECO:0000256" key="18">
    <source>
        <dbReference type="SAM" id="Coils"/>
    </source>
</evidence>
<feature type="coiled-coil region" evidence="18">
    <location>
        <begin position="225"/>
        <end position="259"/>
    </location>
</feature>
<dbReference type="CDD" id="cd21213">
    <property type="entry name" value="CH_DIXDC1"/>
    <property type="match status" value="1"/>
</dbReference>
<dbReference type="Pfam" id="PF00307">
    <property type="entry name" value="CH"/>
    <property type="match status" value="1"/>
</dbReference>
<dbReference type="InterPro" id="IPR027912">
    <property type="entry name" value="CFAP54"/>
</dbReference>
<evidence type="ECO:0000256" key="1">
    <source>
        <dbReference type="ARBA" id="ARBA00004246"/>
    </source>
</evidence>
<evidence type="ECO:0000256" key="12">
    <source>
        <dbReference type="ARBA" id="ARBA00058710"/>
    </source>
</evidence>
<evidence type="ECO:0000256" key="16">
    <source>
        <dbReference type="ARBA" id="ARBA00079899"/>
    </source>
</evidence>
<comment type="similarity">
    <text evidence="13">Belongs to the DIXDC1 family.</text>
</comment>
<feature type="domain" description="Calponin-homology (CH)" evidence="20">
    <location>
        <begin position="2434"/>
        <end position="2541"/>
    </location>
</feature>
<evidence type="ECO:0000259" key="21">
    <source>
        <dbReference type="PROSITE" id="PS50841"/>
    </source>
</evidence>
<evidence type="ECO:0000256" key="17">
    <source>
        <dbReference type="PROSITE-ProRule" id="PRU00069"/>
    </source>
</evidence>
<evidence type="ECO:0000256" key="3">
    <source>
        <dbReference type="ARBA" id="ARBA00022473"/>
    </source>
</evidence>
<evidence type="ECO:0000256" key="4">
    <source>
        <dbReference type="ARBA" id="ARBA00022490"/>
    </source>
</evidence>
<keyword evidence="6 17" id="KW-0879">Wnt signaling pathway</keyword>
<keyword evidence="3" id="KW-0217">Developmental protein</keyword>
<dbReference type="SUPFAM" id="SSF47576">
    <property type="entry name" value="Calponin-homology domain, CH-domain"/>
    <property type="match status" value="1"/>
</dbReference>
<dbReference type="FunFam" id="1.10.418.10:FF:000054">
    <property type="entry name" value="Dixin isoform 1"/>
    <property type="match status" value="1"/>
</dbReference>
<evidence type="ECO:0000313" key="22">
    <source>
        <dbReference type="EMBL" id="KAK5606648.1"/>
    </source>
</evidence>
<dbReference type="PROSITE" id="PS50021">
    <property type="entry name" value="CH"/>
    <property type="match status" value="1"/>
</dbReference>
<evidence type="ECO:0000256" key="11">
    <source>
        <dbReference type="ARBA" id="ARBA00023212"/>
    </source>
</evidence>
<evidence type="ECO:0000256" key="9">
    <source>
        <dbReference type="ARBA" id="ARBA00023054"/>
    </source>
</evidence>
<evidence type="ECO:0000256" key="5">
    <source>
        <dbReference type="ARBA" id="ARBA00022553"/>
    </source>
</evidence>
<evidence type="ECO:0000256" key="2">
    <source>
        <dbReference type="ARBA" id="ARBA00004529"/>
    </source>
</evidence>
<keyword evidence="11" id="KW-0206">Cytoskeleton</keyword>
<dbReference type="Proteomes" id="UP001311232">
    <property type="component" value="Unassembled WGS sequence"/>
</dbReference>
<dbReference type="InterPro" id="IPR038207">
    <property type="entry name" value="DIX_dom_sf"/>
</dbReference>
<evidence type="ECO:0000256" key="15">
    <source>
        <dbReference type="ARBA" id="ARBA00077663"/>
    </source>
</evidence>
<dbReference type="PROSITE" id="PS50841">
    <property type="entry name" value="DIX"/>
    <property type="match status" value="1"/>
</dbReference>
<dbReference type="FunFam" id="2.40.240.130:FF:000003">
    <property type="entry name" value="Dixin isoform 1"/>
    <property type="match status" value="1"/>
</dbReference>
<feature type="region of interest" description="Disordered" evidence="19">
    <location>
        <begin position="2617"/>
        <end position="2664"/>
    </location>
</feature>
<evidence type="ECO:0000259" key="20">
    <source>
        <dbReference type="PROSITE" id="PS50021"/>
    </source>
</evidence>
<comment type="function">
    <text evidence="12">Positive effector of the Wnt signaling pathway; activates WNT3A signaling via DVL2. Regulates JNK activation by AXIN1 and DVL2.</text>
</comment>
<keyword evidence="5" id="KW-0597">Phosphoprotein</keyword>